<dbReference type="AlphaFoldDB" id="A0A2T9YC36"/>
<feature type="signal peptide" evidence="1">
    <location>
        <begin position="1"/>
        <end position="18"/>
    </location>
</feature>
<sequence>MLIPPLFFMLSILHPILAVDQYKPNIYQKDDLIALECTILDANQNEIKDMNGNTIYQSLPKCMETNMPLSLKYGSDNLLQCSIGEESGFYRQLQSLVLINKPLHCRVPTSKDKNPEYLPVFISLQKVDIEEDHIKVSGNLNAVFHGQSGYIVSGSIYSILNRPTPTALNGVSTFHLYQRWFEGFSPSLPMSSSPEFAKNTISPVAAMLMCLLTATVCYTLGRLYVENWLLPSIVLQYKSQPKPLSKPKRNISPNRKKEK</sequence>
<evidence type="ECO:0000256" key="1">
    <source>
        <dbReference type="SAM" id="SignalP"/>
    </source>
</evidence>
<keyword evidence="3" id="KW-1185">Reference proteome</keyword>
<gene>
    <name evidence="2" type="ORF">BB559_004879</name>
</gene>
<dbReference type="PANTHER" id="PTHR40368">
    <property type="entry name" value="YALI0F14399P"/>
    <property type="match status" value="1"/>
</dbReference>
<name>A0A2T9YC36_9FUNG</name>
<dbReference type="PANTHER" id="PTHR40368:SF1">
    <property type="entry name" value="YALI0F14399P"/>
    <property type="match status" value="1"/>
</dbReference>
<feature type="chain" id="PRO_5015624772" evidence="1">
    <location>
        <begin position="19"/>
        <end position="259"/>
    </location>
</feature>
<reference evidence="2 3" key="1">
    <citation type="journal article" date="2018" name="MBio">
        <title>Comparative Genomics Reveals the Core Gene Toolbox for the Fungus-Insect Symbiosis.</title>
        <authorList>
            <person name="Wang Y."/>
            <person name="Stata M."/>
            <person name="Wang W."/>
            <person name="Stajich J.E."/>
            <person name="White M.M."/>
            <person name="Moncalvo J.M."/>
        </authorList>
    </citation>
    <scope>NUCLEOTIDE SEQUENCE [LARGE SCALE GENOMIC DNA]</scope>
    <source>
        <strain evidence="2 3">AUS-77-4</strain>
    </source>
</reference>
<dbReference type="OrthoDB" id="18530at2759"/>
<keyword evidence="1" id="KW-0732">Signal</keyword>
<accession>A0A2T9YC36</accession>
<evidence type="ECO:0000313" key="2">
    <source>
        <dbReference type="EMBL" id="PVU89898.1"/>
    </source>
</evidence>
<dbReference type="EMBL" id="MBFT01000516">
    <property type="protein sequence ID" value="PVU89898.1"/>
    <property type="molecule type" value="Genomic_DNA"/>
</dbReference>
<dbReference type="Proteomes" id="UP000245699">
    <property type="component" value="Unassembled WGS sequence"/>
</dbReference>
<evidence type="ECO:0000313" key="3">
    <source>
        <dbReference type="Proteomes" id="UP000245699"/>
    </source>
</evidence>
<proteinExistence type="predicted"/>
<comment type="caution">
    <text evidence="2">The sequence shown here is derived from an EMBL/GenBank/DDBJ whole genome shotgun (WGS) entry which is preliminary data.</text>
</comment>
<protein>
    <submittedName>
        <fullName evidence="2">Uncharacterized protein</fullName>
    </submittedName>
</protein>
<organism evidence="2 3">
    <name type="scientific">Furculomyces boomerangus</name>
    <dbReference type="NCBI Taxonomy" id="61424"/>
    <lineage>
        <taxon>Eukaryota</taxon>
        <taxon>Fungi</taxon>
        <taxon>Fungi incertae sedis</taxon>
        <taxon>Zoopagomycota</taxon>
        <taxon>Kickxellomycotina</taxon>
        <taxon>Harpellomycetes</taxon>
        <taxon>Harpellales</taxon>
        <taxon>Harpellaceae</taxon>
        <taxon>Furculomyces</taxon>
    </lineage>
</organism>